<protein>
    <submittedName>
        <fullName evidence="3">FAD dependent oxidoreductase</fullName>
    </submittedName>
</protein>
<accession>A0ABY6T8H9</accession>
<keyword evidence="4" id="KW-1185">Reference proteome</keyword>
<evidence type="ECO:0000256" key="1">
    <source>
        <dbReference type="ARBA" id="ARBA00023002"/>
    </source>
</evidence>
<reference evidence="3 4" key="1">
    <citation type="submission" date="2018-12" db="EMBL/GenBank/DDBJ databases">
        <authorList>
            <consortium name="Pathogen Informatics"/>
        </authorList>
    </citation>
    <scope>NUCLEOTIDE SEQUENCE [LARGE SCALE GENOMIC DNA]</scope>
    <source>
        <strain evidence="3 4">NCTC11976</strain>
    </source>
</reference>
<dbReference type="Gene3D" id="3.50.50.60">
    <property type="entry name" value="FAD/NAD(P)-binding domain"/>
    <property type="match status" value="1"/>
</dbReference>
<keyword evidence="1" id="KW-0560">Oxidoreductase</keyword>
<dbReference type="SUPFAM" id="SSF51905">
    <property type="entry name" value="FAD/NAD(P)-binding domain"/>
    <property type="match status" value="1"/>
</dbReference>
<dbReference type="Proteomes" id="UP000277577">
    <property type="component" value="Chromosome"/>
</dbReference>
<feature type="domain" description="FAD dependent oxidoreductase" evidence="2">
    <location>
        <begin position="2"/>
        <end position="142"/>
    </location>
</feature>
<sequence length="145" mass="15893">MAGCFTAYTLNKRGWKVTLIDELGQVGHGGSANQQAVLFPKLSAYNSPLTQFMLSAFLYAARAYQRILNQAKIGELCGSLLLAYSDKEKAAQSSLHSWLAHYPELGSLVDIQHASELAGLLLDKPGLYIPLSGWINSPELCQFFN</sequence>
<organism evidence="3 4">
    <name type="scientific">Legionella cherrii</name>
    <dbReference type="NCBI Taxonomy" id="28084"/>
    <lineage>
        <taxon>Bacteria</taxon>
        <taxon>Pseudomonadati</taxon>
        <taxon>Pseudomonadota</taxon>
        <taxon>Gammaproteobacteria</taxon>
        <taxon>Legionellales</taxon>
        <taxon>Legionellaceae</taxon>
        <taxon>Legionella</taxon>
    </lineage>
</organism>
<proteinExistence type="predicted"/>
<dbReference type="InterPro" id="IPR036188">
    <property type="entry name" value="FAD/NAD-bd_sf"/>
</dbReference>
<dbReference type="Pfam" id="PF01266">
    <property type="entry name" value="DAO"/>
    <property type="match status" value="1"/>
</dbReference>
<evidence type="ECO:0000259" key="2">
    <source>
        <dbReference type="Pfam" id="PF01266"/>
    </source>
</evidence>
<dbReference type="InterPro" id="IPR006076">
    <property type="entry name" value="FAD-dep_OxRdtase"/>
</dbReference>
<evidence type="ECO:0000313" key="3">
    <source>
        <dbReference type="EMBL" id="VEB37391.1"/>
    </source>
</evidence>
<gene>
    <name evidence="3" type="primary">mnmC_2</name>
    <name evidence="3" type="ORF">NCTC11976_02193</name>
</gene>
<name>A0ABY6T8H9_9GAMM</name>
<evidence type="ECO:0000313" key="4">
    <source>
        <dbReference type="Proteomes" id="UP000277577"/>
    </source>
</evidence>
<dbReference type="EMBL" id="LR134173">
    <property type="protein sequence ID" value="VEB37391.1"/>
    <property type="molecule type" value="Genomic_DNA"/>
</dbReference>